<reference evidence="1 2" key="1">
    <citation type="journal article" date="2014" name="Am. J. Bot.">
        <title>Genome assembly and annotation for red clover (Trifolium pratense; Fabaceae).</title>
        <authorList>
            <person name="Istvanek J."/>
            <person name="Jaros M."/>
            <person name="Krenek A."/>
            <person name="Repkova J."/>
        </authorList>
    </citation>
    <scope>NUCLEOTIDE SEQUENCE [LARGE SCALE GENOMIC DNA]</scope>
    <source>
        <strain evidence="2">cv. Tatra</strain>
        <tissue evidence="1">Young leaves</tissue>
    </source>
</reference>
<gene>
    <name evidence="1" type="ORF">L195_g022145</name>
</gene>
<reference evidence="1 2" key="2">
    <citation type="journal article" date="2017" name="Front. Plant Sci.">
        <title>Gene Classification and Mining of Molecular Markers Useful in Red Clover (Trifolium pratense) Breeding.</title>
        <authorList>
            <person name="Istvanek J."/>
            <person name="Dluhosova J."/>
            <person name="Dluhos P."/>
            <person name="Patkova L."/>
            <person name="Nedelnik J."/>
            <person name="Repkova J."/>
        </authorList>
    </citation>
    <scope>NUCLEOTIDE SEQUENCE [LARGE SCALE GENOMIC DNA]</scope>
    <source>
        <strain evidence="2">cv. Tatra</strain>
        <tissue evidence="1">Young leaves</tissue>
    </source>
</reference>
<proteinExistence type="predicted"/>
<dbReference type="Proteomes" id="UP000236291">
    <property type="component" value="Unassembled WGS sequence"/>
</dbReference>
<dbReference type="Pfam" id="PF00560">
    <property type="entry name" value="LRR_1"/>
    <property type="match status" value="1"/>
</dbReference>
<dbReference type="InterPro" id="IPR001611">
    <property type="entry name" value="Leu-rich_rpt"/>
</dbReference>
<feature type="non-terminal residue" evidence="1">
    <location>
        <position position="209"/>
    </location>
</feature>
<dbReference type="AlphaFoldDB" id="A0A2K3N754"/>
<comment type="caution">
    <text evidence="1">The sequence shown here is derived from an EMBL/GenBank/DDBJ whole genome shotgun (WGS) entry which is preliminary data.</text>
</comment>
<dbReference type="SUPFAM" id="SSF52058">
    <property type="entry name" value="L domain-like"/>
    <property type="match status" value="1"/>
</dbReference>
<dbReference type="Gene3D" id="3.80.10.10">
    <property type="entry name" value="Ribonuclease Inhibitor"/>
    <property type="match status" value="1"/>
</dbReference>
<sequence>MFTSIDQFSVHYRLRSLDLSFNSLGGEIPNAIGELHALIRLNLSHNILVLSYSTVLRKFDKHRINGSRIKYAHLNLVSENGENWSMMKPLYRITSVLDSDMVLLLSQGLMEEYDSPTTLLRGNASTTWKYITTAYGGALVPFVLLAQILFQALQIGSNYWMAWATPMTWRHPLKEQLLLKSMLVWPLEVLYAFLLEHCYLLQSVIRQPL</sequence>
<accession>A0A2K3N754</accession>
<protein>
    <submittedName>
        <fullName evidence="1">ABC transporter C family member 3-like protein</fullName>
    </submittedName>
</protein>
<evidence type="ECO:0000313" key="2">
    <source>
        <dbReference type="Proteomes" id="UP000236291"/>
    </source>
</evidence>
<dbReference type="STRING" id="57577.A0A2K3N754"/>
<dbReference type="InterPro" id="IPR032675">
    <property type="entry name" value="LRR_dom_sf"/>
</dbReference>
<name>A0A2K3N754_TRIPR</name>
<organism evidence="1 2">
    <name type="scientific">Trifolium pratense</name>
    <name type="common">Red clover</name>
    <dbReference type="NCBI Taxonomy" id="57577"/>
    <lineage>
        <taxon>Eukaryota</taxon>
        <taxon>Viridiplantae</taxon>
        <taxon>Streptophyta</taxon>
        <taxon>Embryophyta</taxon>
        <taxon>Tracheophyta</taxon>
        <taxon>Spermatophyta</taxon>
        <taxon>Magnoliopsida</taxon>
        <taxon>eudicotyledons</taxon>
        <taxon>Gunneridae</taxon>
        <taxon>Pentapetalae</taxon>
        <taxon>rosids</taxon>
        <taxon>fabids</taxon>
        <taxon>Fabales</taxon>
        <taxon>Fabaceae</taxon>
        <taxon>Papilionoideae</taxon>
        <taxon>50 kb inversion clade</taxon>
        <taxon>NPAAA clade</taxon>
        <taxon>Hologalegina</taxon>
        <taxon>IRL clade</taxon>
        <taxon>Trifolieae</taxon>
        <taxon>Trifolium</taxon>
    </lineage>
</organism>
<dbReference type="EMBL" id="ASHM01017156">
    <property type="protein sequence ID" value="PNX98887.1"/>
    <property type="molecule type" value="Genomic_DNA"/>
</dbReference>
<evidence type="ECO:0000313" key="1">
    <source>
        <dbReference type="EMBL" id="PNX98887.1"/>
    </source>
</evidence>